<proteinExistence type="predicted"/>
<gene>
    <name evidence="1" type="ORF">BU25DRAFT_261461</name>
</gene>
<dbReference type="EMBL" id="MU006708">
    <property type="protein sequence ID" value="KAF2629925.1"/>
    <property type="molecule type" value="Genomic_DNA"/>
</dbReference>
<name>A0ACB6S6N8_9PLEO</name>
<evidence type="ECO:0000313" key="2">
    <source>
        <dbReference type="Proteomes" id="UP000799754"/>
    </source>
</evidence>
<evidence type="ECO:0000313" key="1">
    <source>
        <dbReference type="EMBL" id="KAF2629925.1"/>
    </source>
</evidence>
<accession>A0ACB6S6N8</accession>
<organism evidence="1 2">
    <name type="scientific">Macroventuria anomochaeta</name>
    <dbReference type="NCBI Taxonomy" id="301207"/>
    <lineage>
        <taxon>Eukaryota</taxon>
        <taxon>Fungi</taxon>
        <taxon>Dikarya</taxon>
        <taxon>Ascomycota</taxon>
        <taxon>Pezizomycotina</taxon>
        <taxon>Dothideomycetes</taxon>
        <taxon>Pleosporomycetidae</taxon>
        <taxon>Pleosporales</taxon>
        <taxon>Pleosporineae</taxon>
        <taxon>Didymellaceae</taxon>
        <taxon>Macroventuria</taxon>
    </lineage>
</organism>
<keyword evidence="2" id="KW-1185">Reference proteome</keyword>
<sequence>MQPLPLHAQSGGSRILPRLLTPSSQYPRAGRSAHAEDPPSSHDRRQCARKVRVLARKEQNKPPFTTLDRCKQSLCRACPSSANCTRWCSCVLDPASSSGSAAHAILMHTTTAHCAALHVLQPIASRRPPV</sequence>
<dbReference type="Proteomes" id="UP000799754">
    <property type="component" value="Unassembled WGS sequence"/>
</dbReference>
<reference evidence="1" key="1">
    <citation type="journal article" date="2020" name="Stud. Mycol.">
        <title>101 Dothideomycetes genomes: a test case for predicting lifestyles and emergence of pathogens.</title>
        <authorList>
            <person name="Haridas S."/>
            <person name="Albert R."/>
            <person name="Binder M."/>
            <person name="Bloem J."/>
            <person name="Labutti K."/>
            <person name="Salamov A."/>
            <person name="Andreopoulos B."/>
            <person name="Baker S."/>
            <person name="Barry K."/>
            <person name="Bills G."/>
            <person name="Bluhm B."/>
            <person name="Cannon C."/>
            <person name="Castanera R."/>
            <person name="Culley D."/>
            <person name="Daum C."/>
            <person name="Ezra D."/>
            <person name="Gonzalez J."/>
            <person name="Henrissat B."/>
            <person name="Kuo A."/>
            <person name="Liang C."/>
            <person name="Lipzen A."/>
            <person name="Lutzoni F."/>
            <person name="Magnuson J."/>
            <person name="Mondo S."/>
            <person name="Nolan M."/>
            <person name="Ohm R."/>
            <person name="Pangilinan J."/>
            <person name="Park H.-J."/>
            <person name="Ramirez L."/>
            <person name="Alfaro M."/>
            <person name="Sun H."/>
            <person name="Tritt A."/>
            <person name="Yoshinaga Y."/>
            <person name="Zwiers L.-H."/>
            <person name="Turgeon B."/>
            <person name="Goodwin S."/>
            <person name="Spatafora J."/>
            <person name="Crous P."/>
            <person name="Grigoriev I."/>
        </authorList>
    </citation>
    <scope>NUCLEOTIDE SEQUENCE</scope>
    <source>
        <strain evidence="1">CBS 525.71</strain>
    </source>
</reference>
<comment type="caution">
    <text evidence="1">The sequence shown here is derived from an EMBL/GenBank/DDBJ whole genome shotgun (WGS) entry which is preliminary data.</text>
</comment>
<protein>
    <submittedName>
        <fullName evidence="1">Uncharacterized protein</fullName>
    </submittedName>
</protein>